<evidence type="ECO:0000313" key="3">
    <source>
        <dbReference type="Proteomes" id="UP001497480"/>
    </source>
</evidence>
<sequence>MASRIYQAFVIGILCIALILTSGPTIVKAREAYHCEFPCLLIGGPVAEGLCNKRCLGEGMTRGGTCRNTFCCCRYDS</sequence>
<feature type="chain" id="PRO_5043651408" evidence="1">
    <location>
        <begin position="30"/>
        <end position="77"/>
    </location>
</feature>
<accession>A0AAV1W0H7</accession>
<dbReference type="EMBL" id="CAXHTB010000003">
    <property type="protein sequence ID" value="CAL0302736.1"/>
    <property type="molecule type" value="Genomic_DNA"/>
</dbReference>
<keyword evidence="1" id="KW-0732">Signal</keyword>
<name>A0AAV1W0H7_LUPLU</name>
<comment type="caution">
    <text evidence="2">The sequence shown here is derived from an EMBL/GenBank/DDBJ whole genome shotgun (WGS) entry which is preliminary data.</text>
</comment>
<dbReference type="Proteomes" id="UP001497480">
    <property type="component" value="Unassembled WGS sequence"/>
</dbReference>
<dbReference type="AlphaFoldDB" id="A0AAV1W0H7"/>
<gene>
    <name evidence="2" type="ORF">LLUT_LOCUS3796</name>
</gene>
<keyword evidence="3" id="KW-1185">Reference proteome</keyword>
<feature type="signal peptide" evidence="1">
    <location>
        <begin position="1"/>
        <end position="29"/>
    </location>
</feature>
<evidence type="ECO:0000256" key="1">
    <source>
        <dbReference type="SAM" id="SignalP"/>
    </source>
</evidence>
<organism evidence="2 3">
    <name type="scientific">Lupinus luteus</name>
    <name type="common">European yellow lupine</name>
    <dbReference type="NCBI Taxonomy" id="3873"/>
    <lineage>
        <taxon>Eukaryota</taxon>
        <taxon>Viridiplantae</taxon>
        <taxon>Streptophyta</taxon>
        <taxon>Embryophyta</taxon>
        <taxon>Tracheophyta</taxon>
        <taxon>Spermatophyta</taxon>
        <taxon>Magnoliopsida</taxon>
        <taxon>eudicotyledons</taxon>
        <taxon>Gunneridae</taxon>
        <taxon>Pentapetalae</taxon>
        <taxon>rosids</taxon>
        <taxon>fabids</taxon>
        <taxon>Fabales</taxon>
        <taxon>Fabaceae</taxon>
        <taxon>Papilionoideae</taxon>
        <taxon>50 kb inversion clade</taxon>
        <taxon>genistoids sensu lato</taxon>
        <taxon>core genistoids</taxon>
        <taxon>Genisteae</taxon>
        <taxon>Lupinus</taxon>
    </lineage>
</organism>
<reference evidence="2 3" key="1">
    <citation type="submission" date="2024-03" db="EMBL/GenBank/DDBJ databases">
        <authorList>
            <person name="Martinez-Hernandez J."/>
        </authorList>
    </citation>
    <scope>NUCLEOTIDE SEQUENCE [LARGE SCALE GENOMIC DNA]</scope>
</reference>
<proteinExistence type="predicted"/>
<evidence type="ECO:0000313" key="2">
    <source>
        <dbReference type="EMBL" id="CAL0302736.1"/>
    </source>
</evidence>
<protein>
    <submittedName>
        <fullName evidence="2">Uncharacterized protein</fullName>
    </submittedName>
</protein>